<feature type="compositionally biased region" description="Polar residues" evidence="1">
    <location>
        <begin position="25"/>
        <end position="47"/>
    </location>
</feature>
<evidence type="ECO:0000313" key="2">
    <source>
        <dbReference type="EMBL" id="KAK3887450.1"/>
    </source>
</evidence>
<feature type="compositionally biased region" description="Acidic residues" evidence="1">
    <location>
        <begin position="48"/>
        <end position="78"/>
    </location>
</feature>
<dbReference type="AlphaFoldDB" id="A0AAE1G8Z3"/>
<name>A0AAE1G8Z3_PETCI</name>
<proteinExistence type="predicted"/>
<organism evidence="2 3">
    <name type="scientific">Petrolisthes cinctipes</name>
    <name type="common">Flat porcelain crab</name>
    <dbReference type="NCBI Taxonomy" id="88211"/>
    <lineage>
        <taxon>Eukaryota</taxon>
        <taxon>Metazoa</taxon>
        <taxon>Ecdysozoa</taxon>
        <taxon>Arthropoda</taxon>
        <taxon>Crustacea</taxon>
        <taxon>Multicrustacea</taxon>
        <taxon>Malacostraca</taxon>
        <taxon>Eumalacostraca</taxon>
        <taxon>Eucarida</taxon>
        <taxon>Decapoda</taxon>
        <taxon>Pleocyemata</taxon>
        <taxon>Anomura</taxon>
        <taxon>Galatheoidea</taxon>
        <taxon>Porcellanidae</taxon>
        <taxon>Petrolisthes</taxon>
    </lineage>
</organism>
<feature type="region of interest" description="Disordered" evidence="1">
    <location>
        <begin position="1"/>
        <end position="85"/>
    </location>
</feature>
<gene>
    <name evidence="2" type="ORF">Pcinc_008452</name>
</gene>
<protein>
    <submittedName>
        <fullName evidence="2">Uncharacterized protein</fullName>
    </submittedName>
</protein>
<dbReference type="EMBL" id="JAWQEG010000630">
    <property type="protein sequence ID" value="KAK3887450.1"/>
    <property type="molecule type" value="Genomic_DNA"/>
</dbReference>
<reference evidence="2" key="1">
    <citation type="submission" date="2023-10" db="EMBL/GenBank/DDBJ databases">
        <title>Genome assemblies of two species of porcelain crab, Petrolisthes cinctipes and Petrolisthes manimaculis (Anomura: Porcellanidae).</title>
        <authorList>
            <person name="Angst P."/>
        </authorList>
    </citation>
    <scope>NUCLEOTIDE SEQUENCE</scope>
    <source>
        <strain evidence="2">PB745_01</strain>
        <tissue evidence="2">Gill</tissue>
    </source>
</reference>
<dbReference type="Proteomes" id="UP001286313">
    <property type="component" value="Unassembled WGS sequence"/>
</dbReference>
<sequence length="85" mass="9746">MRVFTLQRKDHTEEPAQEIDPSRNIVINITLPQLPNNQQEDAINSDNEASDELSEDSENDTQEEDAMNDTGMEEEENEPSQQNEN</sequence>
<keyword evidence="3" id="KW-1185">Reference proteome</keyword>
<evidence type="ECO:0000256" key="1">
    <source>
        <dbReference type="SAM" id="MobiDB-lite"/>
    </source>
</evidence>
<evidence type="ECO:0000313" key="3">
    <source>
        <dbReference type="Proteomes" id="UP001286313"/>
    </source>
</evidence>
<accession>A0AAE1G8Z3</accession>
<comment type="caution">
    <text evidence="2">The sequence shown here is derived from an EMBL/GenBank/DDBJ whole genome shotgun (WGS) entry which is preliminary data.</text>
</comment>